<evidence type="ECO:0000259" key="2">
    <source>
        <dbReference type="PROSITE" id="PS50853"/>
    </source>
</evidence>
<evidence type="ECO:0000313" key="3">
    <source>
        <dbReference type="EnsemblMetazoa" id="XP_019863416.1"/>
    </source>
</evidence>
<dbReference type="InterPro" id="IPR013783">
    <property type="entry name" value="Ig-like_fold"/>
</dbReference>
<dbReference type="PROSITE" id="PS50853">
    <property type="entry name" value="FN3"/>
    <property type="match status" value="1"/>
</dbReference>
<reference evidence="3" key="2">
    <citation type="submission" date="2024-06" db="UniProtKB">
        <authorList>
            <consortium name="EnsemblMetazoa"/>
        </authorList>
    </citation>
    <scope>IDENTIFICATION</scope>
</reference>
<sequence length="244" mass="26163">MDTTWGVISWSVPSYIPSDYPIITYEIGYHILQSGNCSMVDDDDIDIKMLQFSNSTNGNTFINITGLNDSTCYIFGVRAYTDNGYGEWTVIANETLELPPLPSPSLTSTTQYFTTSSVISSSVSITRDTSTTSSLVQPSTTASTSPPAVAGDTGLSPVVLGGAGGGALVGILIVIIFILIVVLVLRRKKRSKDTLYISGGASVKKDVINDIPLLEQKTPISSEPGNTITFIHYISTHKCIILHS</sequence>
<feature type="domain" description="Fibronectin type-III" evidence="2">
    <location>
        <begin position="1"/>
        <end position="101"/>
    </location>
</feature>
<dbReference type="CDD" id="cd00063">
    <property type="entry name" value="FN3"/>
    <property type="match status" value="1"/>
</dbReference>
<keyword evidence="4" id="KW-1185">Reference proteome</keyword>
<accession>A0AAN0K2B3</accession>
<keyword evidence="1" id="KW-1133">Transmembrane helix</keyword>
<protein>
    <recommendedName>
        <fullName evidence="2">Fibronectin type-III domain-containing protein</fullName>
    </recommendedName>
</protein>
<keyword evidence="1" id="KW-0812">Transmembrane</keyword>
<dbReference type="AlphaFoldDB" id="A0AAN0K2B3"/>
<evidence type="ECO:0000313" key="4">
    <source>
        <dbReference type="Proteomes" id="UP000007879"/>
    </source>
</evidence>
<dbReference type="Proteomes" id="UP000007879">
    <property type="component" value="Unassembled WGS sequence"/>
</dbReference>
<name>A0AAN0K2B3_AMPQE</name>
<dbReference type="Gene3D" id="2.60.40.10">
    <property type="entry name" value="Immunoglobulins"/>
    <property type="match status" value="1"/>
</dbReference>
<organism evidence="3 4">
    <name type="scientific">Amphimedon queenslandica</name>
    <name type="common">Sponge</name>
    <dbReference type="NCBI Taxonomy" id="400682"/>
    <lineage>
        <taxon>Eukaryota</taxon>
        <taxon>Metazoa</taxon>
        <taxon>Porifera</taxon>
        <taxon>Demospongiae</taxon>
        <taxon>Heteroscleromorpha</taxon>
        <taxon>Haplosclerida</taxon>
        <taxon>Niphatidae</taxon>
        <taxon>Amphimedon</taxon>
    </lineage>
</organism>
<feature type="transmembrane region" description="Helical" evidence="1">
    <location>
        <begin position="163"/>
        <end position="185"/>
    </location>
</feature>
<dbReference type="SUPFAM" id="SSF49265">
    <property type="entry name" value="Fibronectin type III"/>
    <property type="match status" value="1"/>
</dbReference>
<evidence type="ECO:0000256" key="1">
    <source>
        <dbReference type="SAM" id="Phobius"/>
    </source>
</evidence>
<dbReference type="GeneID" id="109592412"/>
<dbReference type="InterPro" id="IPR003961">
    <property type="entry name" value="FN3_dom"/>
</dbReference>
<dbReference type="KEGG" id="aqu:109592412"/>
<proteinExistence type="predicted"/>
<dbReference type="InterPro" id="IPR036116">
    <property type="entry name" value="FN3_sf"/>
</dbReference>
<keyword evidence="1" id="KW-0472">Membrane</keyword>
<dbReference type="RefSeq" id="XP_019863416.1">
    <property type="nucleotide sequence ID" value="XM_020007857.1"/>
</dbReference>
<dbReference type="EnsemblMetazoa" id="XM_020007857.1">
    <property type="protein sequence ID" value="XP_019863416.1"/>
    <property type="gene ID" value="LOC109592412"/>
</dbReference>
<reference evidence="4" key="1">
    <citation type="journal article" date="2010" name="Nature">
        <title>The Amphimedon queenslandica genome and the evolution of animal complexity.</title>
        <authorList>
            <person name="Srivastava M."/>
            <person name="Simakov O."/>
            <person name="Chapman J."/>
            <person name="Fahey B."/>
            <person name="Gauthier M.E."/>
            <person name="Mitros T."/>
            <person name="Richards G.S."/>
            <person name="Conaco C."/>
            <person name="Dacre M."/>
            <person name="Hellsten U."/>
            <person name="Larroux C."/>
            <person name="Putnam N.H."/>
            <person name="Stanke M."/>
            <person name="Adamska M."/>
            <person name="Darling A."/>
            <person name="Degnan S.M."/>
            <person name="Oakley T.H."/>
            <person name="Plachetzki D.C."/>
            <person name="Zhai Y."/>
            <person name="Adamski M."/>
            <person name="Calcino A."/>
            <person name="Cummins S.F."/>
            <person name="Goodstein D.M."/>
            <person name="Harris C."/>
            <person name="Jackson D.J."/>
            <person name="Leys S.P."/>
            <person name="Shu S."/>
            <person name="Woodcroft B.J."/>
            <person name="Vervoort M."/>
            <person name="Kosik K.S."/>
            <person name="Manning G."/>
            <person name="Degnan B.M."/>
            <person name="Rokhsar D.S."/>
        </authorList>
    </citation>
    <scope>NUCLEOTIDE SEQUENCE [LARGE SCALE GENOMIC DNA]</scope>
</reference>